<dbReference type="STRING" id="56484.A0A1Y2FUB3"/>
<evidence type="ECO:0000313" key="4">
    <source>
        <dbReference type="Proteomes" id="UP000193685"/>
    </source>
</evidence>
<dbReference type="PRINTS" id="PR00755">
    <property type="entry name" value="AFLATOXINBRP"/>
</dbReference>
<dbReference type="PANTHER" id="PTHR38791:SF12">
    <property type="entry name" value="TRANSCRIPTION FACTOR DOMAIN-CONTAINING PROTEIN-RELATED"/>
    <property type="match status" value="1"/>
</dbReference>
<dbReference type="SUPFAM" id="SSF57701">
    <property type="entry name" value="Zn2/Cys6 DNA-binding domain"/>
    <property type="match status" value="1"/>
</dbReference>
<feature type="region of interest" description="Disordered" evidence="1">
    <location>
        <begin position="112"/>
        <end position="146"/>
    </location>
</feature>
<comment type="caution">
    <text evidence="3">The sequence shown here is derived from an EMBL/GenBank/DDBJ whole genome shotgun (WGS) entry which is preliminary data.</text>
</comment>
<feature type="compositionally biased region" description="Basic and acidic residues" evidence="1">
    <location>
        <begin position="133"/>
        <end position="146"/>
    </location>
</feature>
<sequence length="146" mass="16580">MVKDTCKLAGRKAPRTKSGCWTCRERKVKCDEQKPICSTCSRLGLECAGYTSRIAFRDDTPRVVTRMKDVTDVSGCDVYDQRASRRRSTSRHSPNLRYKTYTPEYFETYRDIALDDAQQDESSGDGPPSPGATEKRLCPLSEPFHE</sequence>
<accession>A0A1Y2FUB3</accession>
<evidence type="ECO:0000256" key="1">
    <source>
        <dbReference type="SAM" id="MobiDB-lite"/>
    </source>
</evidence>
<protein>
    <recommendedName>
        <fullName evidence="2">Zn(2)-C6 fungal-type domain-containing protein</fullName>
    </recommendedName>
</protein>
<dbReference type="GO" id="GO:0008270">
    <property type="term" value="F:zinc ion binding"/>
    <property type="evidence" value="ECO:0007669"/>
    <property type="project" value="InterPro"/>
</dbReference>
<dbReference type="OrthoDB" id="3598904at2759"/>
<dbReference type="PANTHER" id="PTHR38791">
    <property type="entry name" value="ZN(II)2CYS6 TRANSCRIPTION FACTOR (EUROFUNG)-RELATED-RELATED"/>
    <property type="match status" value="1"/>
</dbReference>
<dbReference type="CDD" id="cd00067">
    <property type="entry name" value="GAL4"/>
    <property type="match status" value="1"/>
</dbReference>
<dbReference type="PROSITE" id="PS50048">
    <property type="entry name" value="ZN2_CY6_FUNGAL_2"/>
    <property type="match status" value="1"/>
</dbReference>
<reference evidence="3 4" key="1">
    <citation type="submission" date="2016-07" db="EMBL/GenBank/DDBJ databases">
        <title>Pervasive Adenine N6-methylation of Active Genes in Fungi.</title>
        <authorList>
            <consortium name="DOE Joint Genome Institute"/>
            <person name="Mondo S.J."/>
            <person name="Dannebaum R.O."/>
            <person name="Kuo R.C."/>
            <person name="Labutti K."/>
            <person name="Haridas S."/>
            <person name="Kuo A."/>
            <person name="Salamov A."/>
            <person name="Ahrendt S.R."/>
            <person name="Lipzen A."/>
            <person name="Sullivan W."/>
            <person name="Andreopoulos W.B."/>
            <person name="Clum A."/>
            <person name="Lindquist E."/>
            <person name="Daum C."/>
            <person name="Ramamoorthy G.K."/>
            <person name="Gryganskyi A."/>
            <person name="Culley D."/>
            <person name="Magnuson J.K."/>
            <person name="James T.Y."/>
            <person name="O'Malley M.A."/>
            <person name="Stajich J.E."/>
            <person name="Spatafora J.W."/>
            <person name="Visel A."/>
            <person name="Grigoriev I.V."/>
        </authorList>
    </citation>
    <scope>NUCLEOTIDE SEQUENCE [LARGE SCALE GENOMIC DNA]</scope>
    <source>
        <strain evidence="3 4">12-1054</strain>
    </source>
</reference>
<dbReference type="Proteomes" id="UP000193685">
    <property type="component" value="Unassembled WGS sequence"/>
</dbReference>
<organism evidence="3 4">
    <name type="scientific">Protomyces lactucae-debilis</name>
    <dbReference type="NCBI Taxonomy" id="2754530"/>
    <lineage>
        <taxon>Eukaryota</taxon>
        <taxon>Fungi</taxon>
        <taxon>Dikarya</taxon>
        <taxon>Ascomycota</taxon>
        <taxon>Taphrinomycotina</taxon>
        <taxon>Taphrinomycetes</taxon>
        <taxon>Taphrinales</taxon>
        <taxon>Protomycetaceae</taxon>
        <taxon>Protomyces</taxon>
    </lineage>
</organism>
<dbReference type="InterPro" id="IPR001138">
    <property type="entry name" value="Zn2Cys6_DnaBD"/>
</dbReference>
<evidence type="ECO:0000313" key="3">
    <source>
        <dbReference type="EMBL" id="ORY87603.1"/>
    </source>
</evidence>
<keyword evidence="4" id="KW-1185">Reference proteome</keyword>
<dbReference type="PROSITE" id="PS00463">
    <property type="entry name" value="ZN2_CY6_FUNGAL_1"/>
    <property type="match status" value="1"/>
</dbReference>
<dbReference type="GeneID" id="63782977"/>
<dbReference type="SMART" id="SM00066">
    <property type="entry name" value="GAL4"/>
    <property type="match status" value="1"/>
</dbReference>
<dbReference type="EMBL" id="MCFI01000001">
    <property type="protein sequence ID" value="ORY87603.1"/>
    <property type="molecule type" value="Genomic_DNA"/>
</dbReference>
<feature type="region of interest" description="Disordered" evidence="1">
    <location>
        <begin position="80"/>
        <end position="99"/>
    </location>
</feature>
<evidence type="ECO:0000259" key="2">
    <source>
        <dbReference type="PROSITE" id="PS50048"/>
    </source>
</evidence>
<proteinExistence type="predicted"/>
<feature type="domain" description="Zn(2)-C6 fungal-type" evidence="2">
    <location>
        <begin position="19"/>
        <end position="47"/>
    </location>
</feature>
<dbReference type="InterPro" id="IPR036864">
    <property type="entry name" value="Zn2-C6_fun-type_DNA-bd_sf"/>
</dbReference>
<gene>
    <name evidence="3" type="ORF">BCR37DRAFT_2050</name>
</gene>
<dbReference type="Pfam" id="PF00172">
    <property type="entry name" value="Zn_clus"/>
    <property type="match status" value="1"/>
</dbReference>
<name>A0A1Y2FUB3_PROLT</name>
<dbReference type="AlphaFoldDB" id="A0A1Y2FUB3"/>
<dbReference type="Gene3D" id="4.10.240.10">
    <property type="entry name" value="Zn(2)-C6 fungal-type DNA-binding domain"/>
    <property type="match status" value="1"/>
</dbReference>
<dbReference type="GO" id="GO:0000981">
    <property type="term" value="F:DNA-binding transcription factor activity, RNA polymerase II-specific"/>
    <property type="evidence" value="ECO:0007669"/>
    <property type="project" value="InterPro"/>
</dbReference>
<dbReference type="InterPro" id="IPR053175">
    <property type="entry name" value="DHMBA_Reg_Transcription_Factor"/>
</dbReference>
<dbReference type="RefSeq" id="XP_040728098.1">
    <property type="nucleotide sequence ID" value="XM_040866378.1"/>
</dbReference>